<proteinExistence type="predicted"/>
<protein>
    <submittedName>
        <fullName evidence="2">Uncharacterized protein</fullName>
    </submittedName>
</protein>
<comment type="caution">
    <text evidence="2">The sequence shown here is derived from an EMBL/GenBank/DDBJ whole genome shotgun (WGS) entry which is preliminary data.</text>
</comment>
<evidence type="ECO:0000256" key="1">
    <source>
        <dbReference type="SAM" id="SignalP"/>
    </source>
</evidence>
<name>A0A934S1R1_9BACT</name>
<gene>
    <name evidence="2" type="ORF">JIN87_15385</name>
</gene>
<organism evidence="2 3">
    <name type="scientific">Pelagicoccus mobilis</name>
    <dbReference type="NCBI Taxonomy" id="415221"/>
    <lineage>
        <taxon>Bacteria</taxon>
        <taxon>Pseudomonadati</taxon>
        <taxon>Verrucomicrobiota</taxon>
        <taxon>Opitutia</taxon>
        <taxon>Puniceicoccales</taxon>
        <taxon>Pelagicoccaceae</taxon>
        <taxon>Pelagicoccus</taxon>
    </lineage>
</organism>
<keyword evidence="1" id="KW-0732">Signal</keyword>
<dbReference type="RefSeq" id="WP_200356475.1">
    <property type="nucleotide sequence ID" value="NZ_JAENIL010000028.1"/>
</dbReference>
<dbReference type="EMBL" id="JAENIL010000028">
    <property type="protein sequence ID" value="MBK1878262.1"/>
    <property type="molecule type" value="Genomic_DNA"/>
</dbReference>
<feature type="chain" id="PRO_5037533449" evidence="1">
    <location>
        <begin position="19"/>
        <end position="287"/>
    </location>
</feature>
<accession>A0A934S1R1</accession>
<evidence type="ECO:0000313" key="2">
    <source>
        <dbReference type="EMBL" id="MBK1878262.1"/>
    </source>
</evidence>
<feature type="signal peptide" evidence="1">
    <location>
        <begin position="1"/>
        <end position="18"/>
    </location>
</feature>
<reference evidence="2" key="1">
    <citation type="submission" date="2021-01" db="EMBL/GenBank/DDBJ databases">
        <title>Modified the classification status of verrucomicrobia.</title>
        <authorList>
            <person name="Feng X."/>
        </authorList>
    </citation>
    <scope>NUCLEOTIDE SEQUENCE</scope>
    <source>
        <strain evidence="2">KCTC 13126</strain>
    </source>
</reference>
<dbReference type="Proteomes" id="UP000617628">
    <property type="component" value="Unassembled WGS sequence"/>
</dbReference>
<evidence type="ECO:0000313" key="3">
    <source>
        <dbReference type="Proteomes" id="UP000617628"/>
    </source>
</evidence>
<sequence length="287" mass="31962">MKRALIALASLFPIVASAEVSIGKAEHLGRLHYKITTETATYLYDPVAGGFSSIFDPTGQDWIAYGDPAQADYPAGAAYAFRGLPNMVHGGEDSGTGHPGFKKCRSAIVSDNRIQSFSTSGVWQWSWHFFDTHAELVIEKAAEDRAYWFLYEGPAGGKWDPDKTYWGSNQGGPKKEQHDFYNNDKRFDHFDWFYFGTDFSDYTFWMAQVESDNQIDLFSLLGNEPSGVNAPDGMVVAGFGRGPGTASLLKGPKRFLIGMRPGPIKQRPDHQNIVREIEALRKENASE</sequence>
<dbReference type="AlphaFoldDB" id="A0A934S1R1"/>
<keyword evidence="3" id="KW-1185">Reference proteome</keyword>